<feature type="domain" description="YhfM-like" evidence="1">
    <location>
        <begin position="53"/>
        <end position="138"/>
    </location>
</feature>
<dbReference type="Proteomes" id="UP000665043">
    <property type="component" value="Chromosome"/>
</dbReference>
<dbReference type="InterPro" id="IPR058780">
    <property type="entry name" value="YhfM-like_dom"/>
</dbReference>
<keyword evidence="3" id="KW-1185">Reference proteome</keyword>
<name>A0ABX7VWP0_9BACI</name>
<dbReference type="RefSeq" id="WP_209365179.1">
    <property type="nucleotide sequence ID" value="NZ_CP046956.1"/>
</dbReference>
<accession>A0ABX7VWP0</accession>
<dbReference type="EMBL" id="CP046956">
    <property type="protein sequence ID" value="QTN00026.1"/>
    <property type="molecule type" value="Genomic_DNA"/>
</dbReference>
<evidence type="ECO:0000313" key="2">
    <source>
        <dbReference type="EMBL" id="QTN00026.1"/>
    </source>
</evidence>
<evidence type="ECO:0000313" key="3">
    <source>
        <dbReference type="Proteomes" id="UP000665043"/>
    </source>
</evidence>
<sequence>MKKFMVLAFLICGAITLVGCQATKERMTLLDTITEVSISKSGGYVGLNENYFLTINRVETISGFEKVLKNTKGISHDVDVTNEKPDYDILIRYENGNTHGLHLQLGNAGEESVIMYIGHERNGYIVSPKDTNELRKLLGVSKTLINKRVAFV</sequence>
<dbReference type="PROSITE" id="PS51257">
    <property type="entry name" value="PROKAR_LIPOPROTEIN"/>
    <property type="match status" value="1"/>
</dbReference>
<evidence type="ECO:0000259" key="1">
    <source>
        <dbReference type="Pfam" id="PF26353"/>
    </source>
</evidence>
<gene>
    <name evidence="2" type="ORF">ERJ70_12410</name>
</gene>
<protein>
    <recommendedName>
        <fullName evidence="1">YhfM-like domain-containing protein</fullName>
    </recommendedName>
</protein>
<reference evidence="2 3" key="1">
    <citation type="submission" date="2019-12" db="EMBL/GenBank/DDBJ databases">
        <title>The whole genome sequencing of a strain isolated from a Mars analog, Dalangtan Playa.</title>
        <authorList>
            <person name="Huang T."/>
        </authorList>
    </citation>
    <scope>NUCLEOTIDE SEQUENCE [LARGE SCALE GENOMIC DNA]</scope>
    <source>
        <strain evidence="2 3">DP4-553-S</strain>
    </source>
</reference>
<dbReference type="Pfam" id="PF26353">
    <property type="entry name" value="YhfM"/>
    <property type="match status" value="1"/>
</dbReference>
<organism evidence="2 3">
    <name type="scientific">Sediminibacillus dalangtanensis</name>
    <dbReference type="NCBI Taxonomy" id="2729421"/>
    <lineage>
        <taxon>Bacteria</taxon>
        <taxon>Bacillati</taxon>
        <taxon>Bacillota</taxon>
        <taxon>Bacilli</taxon>
        <taxon>Bacillales</taxon>
        <taxon>Bacillaceae</taxon>
        <taxon>Sediminibacillus</taxon>
    </lineage>
</organism>
<proteinExistence type="predicted"/>